<dbReference type="PIRSF" id="PIRSF001267">
    <property type="entry name" value="Pyrophosphatase_GppA_Ppx"/>
    <property type="match status" value="1"/>
</dbReference>
<name>A0A1I1ZQS2_9BURK</name>
<protein>
    <submittedName>
        <fullName evidence="4">Exopolyphosphatase / guanosine-5'-triphosphate,3'-diphosphate pyrophosphatase</fullName>
    </submittedName>
</protein>
<dbReference type="InterPro" id="IPR050273">
    <property type="entry name" value="GppA/Ppx_hydrolase"/>
</dbReference>
<dbReference type="Gene3D" id="3.30.420.150">
    <property type="entry name" value="Exopolyphosphatase. Domain 2"/>
    <property type="match status" value="1"/>
</dbReference>
<dbReference type="InterPro" id="IPR048950">
    <property type="entry name" value="Ppx_GppA_C"/>
</dbReference>
<keyword evidence="1" id="KW-0378">Hydrolase</keyword>
<dbReference type="GO" id="GO:0004309">
    <property type="term" value="F:exopolyphosphatase activity"/>
    <property type="evidence" value="ECO:0007669"/>
    <property type="project" value="TreeGrafter"/>
</dbReference>
<feature type="domain" description="Ppx/GppA phosphatase N-terminal" evidence="2">
    <location>
        <begin position="63"/>
        <end position="344"/>
    </location>
</feature>
<reference evidence="5" key="1">
    <citation type="submission" date="2016-10" db="EMBL/GenBank/DDBJ databases">
        <authorList>
            <person name="Varghese N."/>
            <person name="Submissions S."/>
        </authorList>
    </citation>
    <scope>NUCLEOTIDE SEQUENCE [LARGE SCALE GENOMIC DNA]</scope>
    <source>
        <strain evidence="5">DSM 27981</strain>
    </source>
</reference>
<evidence type="ECO:0000313" key="4">
    <source>
        <dbReference type="EMBL" id="SFE33986.1"/>
    </source>
</evidence>
<dbReference type="Gene3D" id="3.30.420.40">
    <property type="match status" value="1"/>
</dbReference>
<keyword evidence="5" id="KW-1185">Reference proteome</keyword>
<dbReference type="EMBL" id="FONX01000001">
    <property type="protein sequence ID" value="SFE33986.1"/>
    <property type="molecule type" value="Genomic_DNA"/>
</dbReference>
<dbReference type="InterPro" id="IPR030673">
    <property type="entry name" value="PyroPPase_GppA_Ppx"/>
</dbReference>
<dbReference type="SUPFAM" id="SSF109604">
    <property type="entry name" value="HD-domain/PDEase-like"/>
    <property type="match status" value="1"/>
</dbReference>
<dbReference type="Pfam" id="PF02541">
    <property type="entry name" value="Ppx-GppA"/>
    <property type="match status" value="1"/>
</dbReference>
<dbReference type="Proteomes" id="UP000199119">
    <property type="component" value="Unassembled WGS sequence"/>
</dbReference>
<accession>A0A1I1ZQS2</accession>
<dbReference type="PANTHER" id="PTHR30005">
    <property type="entry name" value="EXOPOLYPHOSPHATASE"/>
    <property type="match status" value="1"/>
</dbReference>
<proteinExistence type="predicted"/>
<dbReference type="Gene3D" id="1.10.3210.10">
    <property type="entry name" value="Hypothetical protein af1432"/>
    <property type="match status" value="1"/>
</dbReference>
<organism evidence="4 5">
    <name type="scientific">Paracidovorax wautersii</name>
    <dbReference type="NCBI Taxonomy" id="1177982"/>
    <lineage>
        <taxon>Bacteria</taxon>
        <taxon>Pseudomonadati</taxon>
        <taxon>Pseudomonadota</taxon>
        <taxon>Betaproteobacteria</taxon>
        <taxon>Burkholderiales</taxon>
        <taxon>Comamonadaceae</taxon>
        <taxon>Paracidovorax</taxon>
    </lineage>
</organism>
<dbReference type="PANTHER" id="PTHR30005:SF14">
    <property type="entry name" value="EXOPOLYPHOSPHATASE"/>
    <property type="match status" value="1"/>
</dbReference>
<evidence type="ECO:0000313" key="5">
    <source>
        <dbReference type="Proteomes" id="UP000199119"/>
    </source>
</evidence>
<evidence type="ECO:0000256" key="1">
    <source>
        <dbReference type="ARBA" id="ARBA00022801"/>
    </source>
</evidence>
<dbReference type="Pfam" id="PF21447">
    <property type="entry name" value="Ppx-GppA_III"/>
    <property type="match status" value="1"/>
</dbReference>
<dbReference type="InterPro" id="IPR003695">
    <property type="entry name" value="Ppx_GppA_N"/>
</dbReference>
<dbReference type="STRING" id="1177982.SAMN04489711_101280"/>
<evidence type="ECO:0000259" key="3">
    <source>
        <dbReference type="Pfam" id="PF21447"/>
    </source>
</evidence>
<feature type="domain" description="Ppx/GppA phosphatase C-terminal" evidence="3">
    <location>
        <begin position="351"/>
        <end position="503"/>
    </location>
</feature>
<gene>
    <name evidence="4" type="ORF">SAMN04489711_101280</name>
</gene>
<dbReference type="FunFam" id="3.30.420.40:FF:000023">
    <property type="entry name" value="Guanosine-5'-triphosphate,3'-diphosphate pyrophosphatase"/>
    <property type="match status" value="1"/>
</dbReference>
<evidence type="ECO:0000259" key="2">
    <source>
        <dbReference type="Pfam" id="PF02541"/>
    </source>
</evidence>
<dbReference type="GO" id="GO:0006798">
    <property type="term" value="P:polyphosphate catabolic process"/>
    <property type="evidence" value="ECO:0007669"/>
    <property type="project" value="TreeGrafter"/>
</dbReference>
<dbReference type="InterPro" id="IPR043129">
    <property type="entry name" value="ATPase_NBD"/>
</dbReference>
<dbReference type="CDD" id="cd24053">
    <property type="entry name" value="ASKHA_NBD_EcPPX-GppA-like"/>
    <property type="match status" value="1"/>
</dbReference>
<sequence length="532" mass="58780">MSVVTTGRPPARRKADAARNSPELVLCWPDKRNSALRLPMQDGTLLAAVDLGSNSFRLEIGRFEHGHIQRVEYLKETVRQGNGLDENRNLSPAAMQRGWDCLARFAERLANFAPAHVRVVATQTLREARNRDVFIQRGNEILGHAIDVISGPEEARLIYQGVAHLLPQSDERRLVVDIGGRSTELILGQQFTPSAVASFRVGSVAWSTRYFPEGQFTAQAFMMAEIAAKAVLDEALGVYRRDAWDVAYGSSGTAGAIGEILATVPGNTPGLITRQGLDWLLAQLLQARSADRIRMEGLKEDRRAVIGGGISVLRAVFDLLGIEQMHVAQGALRQGALYDLLDREQPATDLRSSTVRGLMQRFSVDTSHAERVARVATRLFDAAAPAGSDKEVRELDWAAHLHEVGCRISHTDYHRHGAYILEHTDAAGFAMSELYRLGLLVLGHRGKVRKLEADLDDASFALQLMCFRVAVGLCHARRDPDIEGLTLHLESNRCVVRSRPGWAASYPQSAHLLRDEAIAWQKTPWEFVAELG</sequence>
<dbReference type="AlphaFoldDB" id="A0A1I1ZQS2"/>
<dbReference type="SUPFAM" id="SSF53067">
    <property type="entry name" value="Actin-like ATPase domain"/>
    <property type="match status" value="2"/>
</dbReference>